<dbReference type="EMBL" id="QLYX01000008">
    <property type="protein sequence ID" value="RAY13830.1"/>
    <property type="molecule type" value="Genomic_DNA"/>
</dbReference>
<keyword evidence="1" id="KW-0812">Transmembrane</keyword>
<evidence type="ECO:0008006" key="4">
    <source>
        <dbReference type="Google" id="ProtNLM"/>
    </source>
</evidence>
<evidence type="ECO:0000313" key="2">
    <source>
        <dbReference type="EMBL" id="RAY13830.1"/>
    </source>
</evidence>
<comment type="caution">
    <text evidence="2">The sequence shown here is derived from an EMBL/GenBank/DDBJ whole genome shotgun (WGS) entry which is preliminary data.</text>
</comment>
<proteinExistence type="predicted"/>
<protein>
    <recommendedName>
        <fullName evidence="4">Oxidoreductase</fullName>
    </recommendedName>
</protein>
<keyword evidence="1" id="KW-0472">Membrane</keyword>
<feature type="transmembrane region" description="Helical" evidence="1">
    <location>
        <begin position="452"/>
        <end position="476"/>
    </location>
</feature>
<evidence type="ECO:0000313" key="3">
    <source>
        <dbReference type="Proteomes" id="UP000251891"/>
    </source>
</evidence>
<accession>A0A365H3Z3</accession>
<gene>
    <name evidence="2" type="ORF">DPM19_18280</name>
</gene>
<dbReference type="Proteomes" id="UP000251891">
    <property type="component" value="Unassembled WGS sequence"/>
</dbReference>
<evidence type="ECO:0000256" key="1">
    <source>
        <dbReference type="SAM" id="Phobius"/>
    </source>
</evidence>
<keyword evidence="1" id="KW-1133">Transmembrane helix</keyword>
<name>A0A365H3Z3_9ACTN</name>
<reference evidence="2 3" key="1">
    <citation type="submission" date="2018-06" db="EMBL/GenBank/DDBJ databases">
        <title>Actinomadura craniellae sp. nov. isolated from marine sponge Craniella sp.</title>
        <authorList>
            <person name="Li L."/>
            <person name="Xu Q.H."/>
            <person name="Lin H.W."/>
            <person name="Lu Y.H."/>
        </authorList>
    </citation>
    <scope>NUCLEOTIDE SEQUENCE [LARGE SCALE GENOMIC DNA]</scope>
    <source>
        <strain evidence="2 3">LHW63021</strain>
    </source>
</reference>
<keyword evidence="3" id="KW-1185">Reference proteome</keyword>
<dbReference type="AlphaFoldDB" id="A0A365H3Z3"/>
<sequence length="479" mass="53165">MTEPERRLWDAYPTGAMVELGPDLPAEPAPGRTVRAEVVCRLLLGAVERRPGHVPAIRLRGAYLTGRIDVMGGTVDCEFRLEFCHLAEAPMFANAQTRHLRFAACRMPGFDGGGLRADGYLSMSGSVIDGEVRLPRAQISDGLRMNDTRITETDPQKWGLFSGALQVDAGAFFRDAEITGGVRLVGARMNGGLFMVGATLRNPGRMALDGQNLVVDDACELSRGFTAEGTVRLRGARVNGTLSFDQAIVRAPGRRLALQLSHMQVDELILALAEPPREPVSLAHSRLGVLLDPPESWAAELYLNGLVYESLRAAPPPRWLEWVARDIDGFHPQPYEQLATWYRGTGHEDLARRAQLAKLRARRPMLRPPGRVWSRLLDLTVGYGYRPWRAFMWFALLLAAGTTVFSAERPRPLKPPAERPHYNAFIYTLDHLIPIPTFGQRELWDPLGWTQWLAYALIAAGWVLATALIAGMTRVLRPN</sequence>
<dbReference type="OrthoDB" id="5194370at2"/>
<organism evidence="2 3">
    <name type="scientific">Actinomadura craniellae</name>
    <dbReference type="NCBI Taxonomy" id="2231787"/>
    <lineage>
        <taxon>Bacteria</taxon>
        <taxon>Bacillati</taxon>
        <taxon>Actinomycetota</taxon>
        <taxon>Actinomycetes</taxon>
        <taxon>Streptosporangiales</taxon>
        <taxon>Thermomonosporaceae</taxon>
        <taxon>Actinomadura</taxon>
    </lineage>
</organism>